<comment type="caution">
    <text evidence="2">The sequence shown here is derived from an EMBL/GenBank/DDBJ whole genome shotgun (WGS) entry which is preliminary data.</text>
</comment>
<keyword evidence="1" id="KW-0472">Membrane</keyword>
<feature type="transmembrane region" description="Helical" evidence="1">
    <location>
        <begin position="30"/>
        <end position="52"/>
    </location>
</feature>
<dbReference type="AlphaFoldDB" id="A0A1G2DVZ5"/>
<evidence type="ECO:0000313" key="2">
    <source>
        <dbReference type="EMBL" id="OGZ17181.1"/>
    </source>
</evidence>
<evidence type="ECO:0000256" key="1">
    <source>
        <dbReference type="SAM" id="Phobius"/>
    </source>
</evidence>
<evidence type="ECO:0000313" key="3">
    <source>
        <dbReference type="Proteomes" id="UP000178106"/>
    </source>
</evidence>
<keyword evidence="1" id="KW-0812">Transmembrane</keyword>
<name>A0A1G2DVZ5_9BACT</name>
<keyword evidence="1" id="KW-1133">Transmembrane helix</keyword>
<proteinExistence type="predicted"/>
<accession>A0A1G2DVZ5</accession>
<sequence>MENSFETSFIPQQPLVRVEGAPRRSEPINLALVLAFIIFFITITVAGGVYFLKLQAEKRVHEKQVQLAAEEKNLNIDEINAYKHIDDKLVTVKGLLQNHTVFSTILLLLEESTAVNIGLTSLGYTKGTNGDYIVTLSAKAPSYSAVYFQGESWRKMVPMVKTVKISAPVADEATGIVTFGAELVINPLYTKYNKLVETENQLNKMDQAPADIESGIISLPQ</sequence>
<reference evidence="2 3" key="1">
    <citation type="journal article" date="2016" name="Nat. Commun.">
        <title>Thousands of microbial genomes shed light on interconnected biogeochemical processes in an aquifer system.</title>
        <authorList>
            <person name="Anantharaman K."/>
            <person name="Brown C.T."/>
            <person name="Hug L.A."/>
            <person name="Sharon I."/>
            <person name="Castelle C.J."/>
            <person name="Probst A.J."/>
            <person name="Thomas B.C."/>
            <person name="Singh A."/>
            <person name="Wilkins M.J."/>
            <person name="Karaoz U."/>
            <person name="Brodie E.L."/>
            <person name="Williams K.H."/>
            <person name="Hubbard S.S."/>
            <person name="Banfield J.F."/>
        </authorList>
    </citation>
    <scope>NUCLEOTIDE SEQUENCE [LARGE SCALE GENOMIC DNA]</scope>
</reference>
<organism evidence="2 3">
    <name type="scientific">Candidatus Lloydbacteria bacterium RIFOXYC12_FULL_46_25</name>
    <dbReference type="NCBI Taxonomy" id="1798670"/>
    <lineage>
        <taxon>Bacteria</taxon>
        <taxon>Candidatus Lloydiibacteriota</taxon>
    </lineage>
</organism>
<gene>
    <name evidence="2" type="ORF">A2494_03130</name>
</gene>
<dbReference type="EMBL" id="MHLU01000147">
    <property type="protein sequence ID" value="OGZ17181.1"/>
    <property type="molecule type" value="Genomic_DNA"/>
</dbReference>
<dbReference type="Proteomes" id="UP000178106">
    <property type="component" value="Unassembled WGS sequence"/>
</dbReference>
<protein>
    <submittedName>
        <fullName evidence="2">Uncharacterized protein</fullName>
    </submittedName>
</protein>